<keyword evidence="3" id="KW-0812">Transmembrane</keyword>
<dbReference type="InterPro" id="IPR001764">
    <property type="entry name" value="Glyco_hydro_3_N"/>
</dbReference>
<organism evidence="5 6">
    <name type="scientific">Alloscardovia venturai</name>
    <dbReference type="NCBI Taxonomy" id="1769421"/>
    <lineage>
        <taxon>Bacteria</taxon>
        <taxon>Bacillati</taxon>
        <taxon>Actinomycetota</taxon>
        <taxon>Actinomycetes</taxon>
        <taxon>Bifidobacteriales</taxon>
        <taxon>Bifidobacteriaceae</taxon>
        <taxon>Alloscardovia</taxon>
    </lineage>
</organism>
<feature type="transmembrane region" description="Helical" evidence="3">
    <location>
        <begin position="57"/>
        <end position="75"/>
    </location>
</feature>
<proteinExistence type="inferred from homology"/>
<dbReference type="EMBL" id="JBHTHQ010000012">
    <property type="protein sequence ID" value="MFD0704556.1"/>
    <property type="molecule type" value="Genomic_DNA"/>
</dbReference>
<dbReference type="InterPro" id="IPR013783">
    <property type="entry name" value="Ig-like_fold"/>
</dbReference>
<gene>
    <name evidence="5" type="ORF">ACFQY8_02165</name>
</gene>
<evidence type="ECO:0000256" key="2">
    <source>
        <dbReference type="ARBA" id="ARBA00022801"/>
    </source>
</evidence>
<dbReference type="SUPFAM" id="SSF51445">
    <property type="entry name" value="(Trans)glycosidases"/>
    <property type="match status" value="1"/>
</dbReference>
<dbReference type="Gene3D" id="3.40.50.1700">
    <property type="entry name" value="Glycoside hydrolase family 3 C-terminal domain"/>
    <property type="match status" value="1"/>
</dbReference>
<feature type="domain" description="Fibronectin type III-like" evidence="4">
    <location>
        <begin position="460"/>
        <end position="534"/>
    </location>
</feature>
<dbReference type="InterPro" id="IPR017853">
    <property type="entry name" value="GH"/>
</dbReference>
<dbReference type="InterPro" id="IPR036962">
    <property type="entry name" value="Glyco_hydro_3_N_sf"/>
</dbReference>
<keyword evidence="3" id="KW-1133">Transmembrane helix</keyword>
<dbReference type="InterPro" id="IPR002772">
    <property type="entry name" value="Glyco_hydro_3_C"/>
</dbReference>
<evidence type="ECO:0000259" key="4">
    <source>
        <dbReference type="SMART" id="SM01217"/>
    </source>
</evidence>
<dbReference type="Pfam" id="PF01915">
    <property type="entry name" value="Glyco_hydro_3_C"/>
    <property type="match status" value="1"/>
</dbReference>
<dbReference type="Proteomes" id="UP001597036">
    <property type="component" value="Unassembled WGS sequence"/>
</dbReference>
<evidence type="ECO:0000313" key="6">
    <source>
        <dbReference type="Proteomes" id="UP001597036"/>
    </source>
</evidence>
<dbReference type="PANTHER" id="PTHR42715:SF10">
    <property type="entry name" value="BETA-GLUCOSIDASE"/>
    <property type="match status" value="1"/>
</dbReference>
<accession>A0ABW2Y7J6</accession>
<evidence type="ECO:0000256" key="3">
    <source>
        <dbReference type="SAM" id="Phobius"/>
    </source>
</evidence>
<keyword evidence="3" id="KW-0472">Membrane</keyword>
<dbReference type="InterPro" id="IPR026891">
    <property type="entry name" value="Fn3-like"/>
</dbReference>
<comment type="similarity">
    <text evidence="1">Belongs to the glycosyl hydrolase 3 family.</text>
</comment>
<sequence>MLSINLDDVKKILQSMTHQLWIIGIALIVAIVLTILINKWTVKNKATRKLIHSETWIAAAIAAIVAVTMILFGPLSTTLNLMSGDGKLTTRTAQQASDLGQQIEKEAVVLLKNQSNSLPMTDTKNVNVFGWASTNPIYGGTGSGAMNENYKTTSLLGGLKDAGFKTNTSLSNFYTKYRADRPVVGMWGQEWTLPEPPANTYGSELTKAKSFSNRAIVVLSRSGGEGADLPNDMSQVKMNKKGTKLSSGKWGQATGSNYINNSADYNDYKAGESYLDLTQTEKNMLDMVNKNFDDVTVVYNGANAMNLGFVDEYSNIKSVLWCPPAGQTGFEALGQVLAGTVNPSAKTTDTFIKDFTKAPWYNNIGLHNYTNMNEFTITNMFGTQKPSFVNYVEGIYVGYKFFETAAAEGAINYDEAVQYPFGYGLSYTTFEQKMGDITYANGKVSFDVTVTNTGDVAGKTPIEVYYNPPYVNGGVEKSTVNLVKFAKTKELKSGESQSVKITFNAEDMASYDESGKGAYKLDAGEYQISINADSHHQLNSKTLSVNSTITYSGTNKRSIDKTAAKNEFTSAKGDITYLSRANHFANLAQATAKPASTVLPEQYKKTFTGEKNYKDDNYLKGQNYSTKMPTLGAKNNVKLYQLYGKKYDDKMWDKLLNELTIADMDNLIANAGYNNAEISSIGKVRQTDVDGPAALNNNFTKQGSIGFPASVAVSNTFNTELAKKYGELMGKMAQEMKVTGWYAPAMNTHRSPFAGRNFEYFSEDGYLAGQMAANQIAGAKEYGVYSFMKHFALNDQETNRNGQLLTWSNEQAIREIYLKPFQASVQQGGAQAVMSSYNYIGNEWSGAYAPLQKNVLRGEWGFRGFVETDYFGGNYMIGNRAMLGGTDAMLATFPTTNHITHTDDAQIVNAMRESTHNILYTAVNSWVYKDGAPKVKTPAWQYIYYAVVAVLAVLLLLAEVVAIRRFVKRRKAEKTTAESTQVVDTHIENAVTTK</sequence>
<dbReference type="InterPro" id="IPR050288">
    <property type="entry name" value="Cellulose_deg_GH3"/>
</dbReference>
<evidence type="ECO:0000256" key="1">
    <source>
        <dbReference type="ARBA" id="ARBA00005336"/>
    </source>
</evidence>
<keyword evidence="6" id="KW-1185">Reference proteome</keyword>
<dbReference type="Pfam" id="PF00933">
    <property type="entry name" value="Glyco_hydro_3"/>
    <property type="match status" value="1"/>
</dbReference>
<reference evidence="6" key="1">
    <citation type="journal article" date="2019" name="Int. J. Syst. Evol. Microbiol.">
        <title>The Global Catalogue of Microorganisms (GCM) 10K type strain sequencing project: providing services to taxonomists for standard genome sequencing and annotation.</title>
        <authorList>
            <consortium name="The Broad Institute Genomics Platform"/>
            <consortium name="The Broad Institute Genome Sequencing Center for Infectious Disease"/>
            <person name="Wu L."/>
            <person name="Ma J."/>
        </authorList>
    </citation>
    <scope>NUCLEOTIDE SEQUENCE [LARGE SCALE GENOMIC DNA]</scope>
    <source>
        <strain evidence="6">CCM 8604</strain>
    </source>
</reference>
<name>A0ABW2Y7J6_9BIFI</name>
<dbReference type="SUPFAM" id="SSF52279">
    <property type="entry name" value="Beta-D-glucan exohydrolase, C-terminal domain"/>
    <property type="match status" value="1"/>
</dbReference>
<dbReference type="PANTHER" id="PTHR42715">
    <property type="entry name" value="BETA-GLUCOSIDASE"/>
    <property type="match status" value="1"/>
</dbReference>
<dbReference type="Gene3D" id="2.60.40.10">
    <property type="entry name" value="Immunoglobulins"/>
    <property type="match status" value="1"/>
</dbReference>
<keyword evidence="2 5" id="KW-0378">Hydrolase</keyword>
<dbReference type="SMART" id="SM01217">
    <property type="entry name" value="Fn3_like"/>
    <property type="match status" value="1"/>
</dbReference>
<feature type="transmembrane region" description="Helical" evidence="3">
    <location>
        <begin position="20"/>
        <end position="37"/>
    </location>
</feature>
<dbReference type="Gene3D" id="3.20.20.300">
    <property type="entry name" value="Glycoside hydrolase, family 3, N-terminal domain"/>
    <property type="match status" value="1"/>
</dbReference>
<feature type="transmembrane region" description="Helical" evidence="3">
    <location>
        <begin position="942"/>
        <end position="963"/>
    </location>
</feature>
<dbReference type="Pfam" id="PF14310">
    <property type="entry name" value="Fn3-like"/>
    <property type="match status" value="1"/>
</dbReference>
<dbReference type="PRINTS" id="PR00133">
    <property type="entry name" value="GLHYDRLASE3"/>
</dbReference>
<dbReference type="GO" id="GO:0016787">
    <property type="term" value="F:hydrolase activity"/>
    <property type="evidence" value="ECO:0007669"/>
    <property type="project" value="UniProtKB-KW"/>
</dbReference>
<protein>
    <submittedName>
        <fullName evidence="5">Glycoside hydrolase family 3 N-terminal domain-containing protein</fullName>
    </submittedName>
</protein>
<dbReference type="RefSeq" id="WP_377938149.1">
    <property type="nucleotide sequence ID" value="NZ_JBHTHQ010000012.1"/>
</dbReference>
<dbReference type="InterPro" id="IPR036881">
    <property type="entry name" value="Glyco_hydro_3_C_sf"/>
</dbReference>
<evidence type="ECO:0000313" key="5">
    <source>
        <dbReference type="EMBL" id="MFD0704556.1"/>
    </source>
</evidence>
<comment type="caution">
    <text evidence="5">The sequence shown here is derived from an EMBL/GenBank/DDBJ whole genome shotgun (WGS) entry which is preliminary data.</text>
</comment>